<dbReference type="EMBL" id="VDDC01000005">
    <property type="protein sequence ID" value="TNH40956.1"/>
    <property type="molecule type" value="Genomic_DNA"/>
</dbReference>
<accession>A0A5C4RAG7</accession>
<dbReference type="AlphaFoldDB" id="A0A5C4RAG7"/>
<name>A0A5C4RAG7_9RHOB</name>
<comment type="caution">
    <text evidence="1">The sequence shown here is derived from an EMBL/GenBank/DDBJ whole genome shotgun (WGS) entry which is preliminary data.</text>
</comment>
<dbReference type="Proteomes" id="UP000304880">
    <property type="component" value="Unassembled WGS sequence"/>
</dbReference>
<organism evidence="1 2">
    <name type="scientific">Paracoccus haeundaensis</name>
    <dbReference type="NCBI Taxonomy" id="225362"/>
    <lineage>
        <taxon>Bacteria</taxon>
        <taxon>Pseudomonadati</taxon>
        <taxon>Pseudomonadota</taxon>
        <taxon>Alphaproteobacteria</taxon>
        <taxon>Rhodobacterales</taxon>
        <taxon>Paracoccaceae</taxon>
        <taxon>Paracoccus</taxon>
    </lineage>
</organism>
<evidence type="ECO:0000313" key="1">
    <source>
        <dbReference type="EMBL" id="TNH40956.1"/>
    </source>
</evidence>
<protein>
    <submittedName>
        <fullName evidence="1">Uncharacterized protein</fullName>
    </submittedName>
</protein>
<evidence type="ECO:0000313" key="2">
    <source>
        <dbReference type="Proteomes" id="UP000304880"/>
    </source>
</evidence>
<proteinExistence type="predicted"/>
<reference evidence="1 2" key="1">
    <citation type="submission" date="2019-06" db="EMBL/GenBank/DDBJ databases">
        <authorList>
            <person name="Li J."/>
        </authorList>
    </citation>
    <scope>NUCLEOTIDE SEQUENCE [LARGE SCALE GENOMIC DNA]</scope>
    <source>
        <strain evidence="1 2">CGMCC 1.8012</strain>
    </source>
</reference>
<keyword evidence="2" id="KW-1185">Reference proteome</keyword>
<dbReference type="RefSeq" id="WP_139597741.1">
    <property type="nucleotide sequence ID" value="NZ_VDDC01000005.1"/>
</dbReference>
<sequence length="200" mass="21635">MSGAEKFFWLSIINADRNSDGAIIHGVSNSNDSKAEGSYAYLEDLGLVTFRSVASDSSLPSWRFYVLTARGEAELADLYNQEPNIIEAACLFADSISEQVLFELTQRKKLPLIANQKGINEASSAGKCDTNDAYFEQANVIGTPVARKVKPRDVATVQELSKNPVRKLQTLFASVTLIGTIAVASDVLGLLSNILSLFGV</sequence>
<gene>
    <name evidence="1" type="ORF">FHD67_02760</name>
</gene>